<reference evidence="5" key="1">
    <citation type="journal article" date="2012" name="Genome Res.">
        <title>Genomic characterization of the Bacillus cereus sensu lato species: Backdrop to the evolution of Bacillus anthracis.</title>
        <authorList>
            <person name="Zwick M.E."/>
            <person name="Joseph S.J."/>
            <person name="Didelot X."/>
            <person name="Chen P.E."/>
            <person name="Bishop-Lilly K.A."/>
            <person name="Stewart A.C."/>
            <person name="Willner K."/>
            <person name="Nolan N."/>
            <person name="Lentz S."/>
            <person name="Thomason M.K."/>
            <person name="Sozhamannan S."/>
            <person name="Mateczun A.J."/>
            <person name="Du L."/>
            <person name="Read T.D."/>
        </authorList>
    </citation>
    <scope>NUCLEOTIDE SEQUENCE [LARGE SCALE GENOMIC DNA]</scope>
    <source>
        <strain evidence="5">AH603</strain>
    </source>
</reference>
<dbReference type="PROSITE" id="PS50977">
    <property type="entry name" value="HTH_TETR_2"/>
    <property type="match status" value="1"/>
</dbReference>
<evidence type="ECO:0000256" key="3">
    <source>
        <dbReference type="PROSITE-ProRule" id="PRU00335"/>
    </source>
</evidence>
<protein>
    <submittedName>
        <fullName evidence="5">Transcriptional regulator, TetR</fullName>
    </submittedName>
</protein>
<dbReference type="Pfam" id="PF00440">
    <property type="entry name" value="TetR_N"/>
    <property type="match status" value="1"/>
</dbReference>
<feature type="DNA-binding region" description="H-T-H motif" evidence="3">
    <location>
        <begin position="33"/>
        <end position="52"/>
    </location>
</feature>
<keyword evidence="2 3" id="KW-0238">DNA-binding</keyword>
<proteinExistence type="predicted"/>
<name>C2XTH2_BACMY</name>
<evidence type="ECO:0000313" key="5">
    <source>
        <dbReference type="EMBL" id="EEL71032.1"/>
    </source>
</evidence>
<evidence type="ECO:0000259" key="4">
    <source>
        <dbReference type="PROSITE" id="PS50977"/>
    </source>
</evidence>
<feature type="domain" description="HTH tetR-type" evidence="4">
    <location>
        <begin position="10"/>
        <end position="70"/>
    </location>
</feature>
<dbReference type="EMBL" id="ACMP01000063">
    <property type="protein sequence ID" value="EEL71032.1"/>
    <property type="molecule type" value="Genomic_DNA"/>
</dbReference>
<dbReference type="PANTHER" id="PTHR43479">
    <property type="entry name" value="ACREF/ENVCD OPERON REPRESSOR-RELATED"/>
    <property type="match status" value="1"/>
</dbReference>
<dbReference type="InterPro" id="IPR050624">
    <property type="entry name" value="HTH-type_Tx_Regulator"/>
</dbReference>
<comment type="caution">
    <text evidence="5">The sequence shown here is derived from an EMBL/GenBank/DDBJ whole genome shotgun (WGS) entry which is preliminary data.</text>
</comment>
<dbReference type="HOGENOM" id="CLU_069356_15_6_9"/>
<dbReference type="Proteomes" id="UP000001753">
    <property type="component" value="Chromosome"/>
</dbReference>
<dbReference type="SUPFAM" id="SSF46689">
    <property type="entry name" value="Homeodomain-like"/>
    <property type="match status" value="1"/>
</dbReference>
<sequence>MGGFIMSKSEETLSSIVEASYRLFAGHGIAKTTYTMIAEEVGIAKPSIYYYFKSKDALIESIFNELCAAMQFSSFFHTEEFTKENFIEKCVEIGFKMIDEQQKDPYFNRVLQEYVLLSSRNDMYKDRLLTVQTEYLNGFESLLTKANELQLIQNKNLVSKAHMLALVLDNIGNFMMLHLDMDYKQIWIEAVNSIFESRD</sequence>
<keyword evidence="1" id="KW-0678">Repressor</keyword>
<dbReference type="InterPro" id="IPR009057">
    <property type="entry name" value="Homeodomain-like_sf"/>
</dbReference>
<evidence type="ECO:0000256" key="2">
    <source>
        <dbReference type="ARBA" id="ARBA00023125"/>
    </source>
</evidence>
<dbReference type="PRINTS" id="PR00455">
    <property type="entry name" value="HTHTETR"/>
</dbReference>
<dbReference type="AlphaFoldDB" id="C2XTH2"/>
<dbReference type="Gene3D" id="1.10.357.10">
    <property type="entry name" value="Tetracycline Repressor, domain 2"/>
    <property type="match status" value="1"/>
</dbReference>
<dbReference type="PANTHER" id="PTHR43479:SF11">
    <property type="entry name" value="ACREF_ENVCD OPERON REPRESSOR-RELATED"/>
    <property type="match status" value="1"/>
</dbReference>
<evidence type="ECO:0000256" key="1">
    <source>
        <dbReference type="ARBA" id="ARBA00022491"/>
    </source>
</evidence>
<accession>C2XTH2</accession>
<organism evidence="5">
    <name type="scientific">Bacillus mycoides</name>
    <dbReference type="NCBI Taxonomy" id="1405"/>
    <lineage>
        <taxon>Bacteria</taxon>
        <taxon>Bacillati</taxon>
        <taxon>Bacillota</taxon>
        <taxon>Bacilli</taxon>
        <taxon>Bacillales</taxon>
        <taxon>Bacillaceae</taxon>
        <taxon>Bacillus</taxon>
        <taxon>Bacillus cereus group</taxon>
    </lineage>
</organism>
<gene>
    <name evidence="5" type="ORF">bcere0026_19920</name>
</gene>
<dbReference type="InterPro" id="IPR001647">
    <property type="entry name" value="HTH_TetR"/>
</dbReference>
<dbReference type="GO" id="GO:0003677">
    <property type="term" value="F:DNA binding"/>
    <property type="evidence" value="ECO:0007669"/>
    <property type="project" value="UniProtKB-UniRule"/>
</dbReference>